<dbReference type="Proteomes" id="UP000053091">
    <property type="component" value="Unassembled WGS sequence"/>
</dbReference>
<dbReference type="GO" id="GO:0016757">
    <property type="term" value="F:glycosyltransferase activity"/>
    <property type="evidence" value="ECO:0007669"/>
    <property type="project" value="InterPro"/>
</dbReference>
<evidence type="ECO:0000259" key="1">
    <source>
        <dbReference type="Pfam" id="PF00534"/>
    </source>
</evidence>
<gene>
    <name evidence="3" type="ORF">TBC1_12808</name>
</gene>
<name>A0A0S7C6K5_9BACT</name>
<proteinExistence type="predicted"/>
<sequence length="378" mass="43653">MARIKILFIIPSLEEGGAERVLVNLLGKLDYNRYEVDLCVVENRGIFFNQIPEQVKLITVFDSSLVCKILVNFHIRFNINRLYKWIVNRRIPGNYHVGISFLDSSFTDILFFLDNKISKRIAWVHSSYQTYHNFGKFYQGAYKDRIIQNRYSKLDHIVFVSNDSRQEFEGIFTCKTLKSVIYNVLDTEKICKLSDYPIDEKFDDSIINIIALGVLLPVKGYDLLINAALLLKNDDLKFKIRILGNGYLEHELLSQIESLDLEDFVELKGFHINPYPFLKQSDIFVMTSLSEGLPTALGEAMILGLPVVVTDCSGCRELVAEGQYGMMTNKTAEGIYHGLRTMINNSELREFYKQKSRERAEVFDDDAIMEKIYSVMDY</sequence>
<dbReference type="STRING" id="1678841.TBC1_12808"/>
<keyword evidence="4" id="KW-1185">Reference proteome</keyword>
<dbReference type="PANTHER" id="PTHR12526">
    <property type="entry name" value="GLYCOSYLTRANSFERASE"/>
    <property type="match status" value="1"/>
</dbReference>
<keyword evidence="3" id="KW-0808">Transferase</keyword>
<reference evidence="3" key="1">
    <citation type="journal article" date="2015" name="Genome Announc.">
        <title>Draft Genome Sequence of Bacteroidales Strain TBC1, a Novel Isolate from a Methanogenic Wastewater Treatment System.</title>
        <authorList>
            <person name="Tourlousse D.M."/>
            <person name="Matsuura N."/>
            <person name="Sun L."/>
            <person name="Toyonaga M."/>
            <person name="Kuroda K."/>
            <person name="Ohashi A."/>
            <person name="Cruz R."/>
            <person name="Yamaguchi T."/>
            <person name="Sekiguchi Y."/>
        </authorList>
    </citation>
    <scope>NUCLEOTIDE SEQUENCE [LARGE SCALE GENOMIC DNA]</scope>
    <source>
        <strain evidence="3">TBC1</strain>
    </source>
</reference>
<evidence type="ECO:0000313" key="3">
    <source>
        <dbReference type="EMBL" id="GAP44992.1"/>
    </source>
</evidence>
<dbReference type="EMBL" id="DF968183">
    <property type="protein sequence ID" value="GAP44992.1"/>
    <property type="molecule type" value="Genomic_DNA"/>
</dbReference>
<accession>A0A0S7C6K5</accession>
<protein>
    <submittedName>
        <fullName evidence="3">Glycosyltransferase</fullName>
    </submittedName>
</protein>
<dbReference type="AlphaFoldDB" id="A0A0S7C6K5"/>
<dbReference type="CDD" id="cd03811">
    <property type="entry name" value="GT4_GT28_WabH-like"/>
    <property type="match status" value="1"/>
</dbReference>
<dbReference type="InterPro" id="IPR028098">
    <property type="entry name" value="Glyco_trans_4-like_N"/>
</dbReference>
<evidence type="ECO:0000313" key="4">
    <source>
        <dbReference type="Proteomes" id="UP000053091"/>
    </source>
</evidence>
<feature type="domain" description="Glycosyltransferase subfamily 4-like N-terminal" evidence="2">
    <location>
        <begin position="16"/>
        <end position="189"/>
    </location>
</feature>
<dbReference type="OrthoDB" id="798298at2"/>
<dbReference type="Pfam" id="PF00534">
    <property type="entry name" value="Glycos_transf_1"/>
    <property type="match status" value="1"/>
</dbReference>
<dbReference type="RefSeq" id="WP_062045003.1">
    <property type="nucleotide sequence ID" value="NZ_DF968183.1"/>
</dbReference>
<organism evidence="3">
    <name type="scientific">Lentimicrobium saccharophilum</name>
    <dbReference type="NCBI Taxonomy" id="1678841"/>
    <lineage>
        <taxon>Bacteria</taxon>
        <taxon>Pseudomonadati</taxon>
        <taxon>Bacteroidota</taxon>
        <taxon>Bacteroidia</taxon>
        <taxon>Bacteroidales</taxon>
        <taxon>Lentimicrobiaceae</taxon>
        <taxon>Lentimicrobium</taxon>
    </lineage>
</organism>
<dbReference type="InterPro" id="IPR001296">
    <property type="entry name" value="Glyco_trans_1"/>
</dbReference>
<feature type="domain" description="Glycosyl transferase family 1" evidence="1">
    <location>
        <begin position="209"/>
        <end position="359"/>
    </location>
</feature>
<dbReference type="Gene3D" id="3.40.50.2000">
    <property type="entry name" value="Glycogen Phosphorylase B"/>
    <property type="match status" value="2"/>
</dbReference>
<dbReference type="SUPFAM" id="SSF53756">
    <property type="entry name" value="UDP-Glycosyltransferase/glycogen phosphorylase"/>
    <property type="match status" value="1"/>
</dbReference>
<evidence type="ECO:0000259" key="2">
    <source>
        <dbReference type="Pfam" id="PF13439"/>
    </source>
</evidence>
<dbReference type="Pfam" id="PF13439">
    <property type="entry name" value="Glyco_transf_4"/>
    <property type="match status" value="1"/>
</dbReference>